<sequence>MDFERRLADMDWRLVDAFDLQHIDTVLLQEMVPSVTYGLVTEAMCASPRLACKLICILQLLLEMFIGCRKHDAYDVQLLQDDLSSALRDRDGYRLRLKEALTDTKALKVQLARTTTLLKSCGHVLHAHGCSPHAIAALEALLATPLTANADATVKVAHLCAFCGKAFGTQDYLLKHLERRHPGGTVDAASPEEEEPTVMYAKPTTTRSKPSLPDYQAILSKLETMLSQHEVSIRAVAADETAKLQAMQTEMHLESGIKTELHVARAAVNARLDDAQRHLAHILEERDDAMKQLLELKDEIALLKQKQAMQPAPPRVDVVVPDVKDRLTIERLQAIVEHSKDALAIARDDLKTTHDKYADLLVAHERTKFELAAVEKDLMHARQPPTPVPTASVMCQTNSAADTKDAAAQTAPPPEPQRIEVPIVPEQVHVLPAMAAPAVQATPAAVEVAHTGVQTDAVLIDAPFEPQAVPEAARVEVVSEPVVSEPTPRPSVRLPPELVAVHIEDVLAQVLARAERPDAKPATLARNHELARRPFLKSVWPHSAAAVESRIKEHLATLDQTCERYGVSRLATKLSHSQHALATTALKAHLHAMPVAVLQKMVAIDTTAEALVTSEWIPNEASRQTALAAIKTRMDEQDATQTHWVMRILEKKTSPDAPPATTTTLTKVLRRPPPVDMATTDKSDAVHAPPTTHMLVDAIDASSLPTERHHESTVVTLESAHIHDEDVPVSAVSQEPKSVTSTASAISLDPAPTLILSRVSPHEVEASASAMPEPRAATPAHPGLDTAETTEAPPAEAPKAGHVISVGRKAAPREEERDETRSGVHTPPPIIAALGISRDEAPVTDAPRTNDDETTDIASRAAPRSNEDTVITTPFISDTTPTEGVFGNDSDDLEALHELNQDADVEDEDGNDDSEDRNTLQDVDRSPTEDTPAQRPKEVKASSSPPSLQQDGGGTYRYAVASVDDMPDDDDIQELDISDSMVSTQPRTSVLSGDISGDEDEPVIPTIDEDTPLVEEHHDDDDASPIEAAKDADSEDEVTPAPDRGDVSMTSVDDPQTGSGHDETPTTPIVETSTFQASSVLSSIESIPDDSVVESSVLDASVLESSVLDDSVADASVESFIASSPAVLRGRDMDDDTYARPKTAPRMSLRDSLLQTKQSAPPRSTSFSRPSINRWGRDDDDDDTLPDATPLQSLRHNATMDDDLEEEELA</sequence>
<evidence type="ECO:0000256" key="3">
    <source>
        <dbReference type="SAM" id="MobiDB-lite"/>
    </source>
</evidence>
<dbReference type="PROSITE" id="PS00028">
    <property type="entry name" value="ZINC_FINGER_C2H2_1"/>
    <property type="match status" value="1"/>
</dbReference>
<feature type="compositionally biased region" description="Acidic residues" evidence="3">
    <location>
        <begin position="1200"/>
        <end position="1210"/>
    </location>
</feature>
<feature type="compositionally biased region" description="Low complexity" evidence="3">
    <location>
        <begin position="786"/>
        <end position="798"/>
    </location>
</feature>
<feature type="compositionally biased region" description="Polar residues" evidence="3">
    <location>
        <begin position="980"/>
        <end position="991"/>
    </location>
</feature>
<dbReference type="AlphaFoldDB" id="T0QKK3"/>
<dbReference type="OrthoDB" id="515971at2759"/>
<name>T0QKK3_SAPDV</name>
<feature type="compositionally biased region" description="Acidic residues" evidence="3">
    <location>
        <begin position="903"/>
        <end position="915"/>
    </location>
</feature>
<feature type="region of interest" description="Disordered" evidence="3">
    <location>
        <begin position="762"/>
        <end position="890"/>
    </location>
</feature>
<dbReference type="VEuPathDB" id="FungiDB:SDRG_04245"/>
<feature type="domain" description="C2H2-type" evidence="4">
    <location>
        <begin position="158"/>
        <end position="186"/>
    </location>
</feature>
<dbReference type="InParanoid" id="T0QKK3"/>
<feature type="compositionally biased region" description="Polar residues" evidence="3">
    <location>
        <begin position="1153"/>
        <end position="1171"/>
    </location>
</feature>
<keyword evidence="1" id="KW-0479">Metal-binding</keyword>
<evidence type="ECO:0000256" key="1">
    <source>
        <dbReference type="PROSITE-ProRule" id="PRU00042"/>
    </source>
</evidence>
<keyword evidence="2" id="KW-0175">Coiled coil</keyword>
<dbReference type="GO" id="GO:0008270">
    <property type="term" value="F:zinc ion binding"/>
    <property type="evidence" value="ECO:0007669"/>
    <property type="project" value="UniProtKB-KW"/>
</dbReference>
<gene>
    <name evidence="5" type="ORF">SDRG_04245</name>
</gene>
<evidence type="ECO:0000313" key="5">
    <source>
        <dbReference type="EMBL" id="EQC38539.1"/>
    </source>
</evidence>
<evidence type="ECO:0000259" key="4">
    <source>
        <dbReference type="PROSITE" id="PS50157"/>
    </source>
</evidence>
<feature type="region of interest" description="Disordered" evidence="3">
    <location>
        <begin position="903"/>
        <end position="1069"/>
    </location>
</feature>
<dbReference type="InterPro" id="IPR013087">
    <property type="entry name" value="Znf_C2H2_type"/>
</dbReference>
<keyword evidence="1" id="KW-0862">Zinc</keyword>
<feature type="compositionally biased region" description="Polar residues" evidence="3">
    <location>
        <begin position="868"/>
        <end position="882"/>
    </location>
</feature>
<dbReference type="RefSeq" id="XP_008608131.1">
    <property type="nucleotide sequence ID" value="XM_008609909.1"/>
</dbReference>
<dbReference type="Gene3D" id="3.30.160.60">
    <property type="entry name" value="Classic Zinc Finger"/>
    <property type="match status" value="1"/>
</dbReference>
<feature type="coiled-coil region" evidence="2">
    <location>
        <begin position="265"/>
        <end position="306"/>
    </location>
</feature>
<feature type="compositionally biased region" description="Acidic residues" evidence="3">
    <location>
        <begin position="996"/>
        <end position="1024"/>
    </location>
</feature>
<reference evidence="5 6" key="1">
    <citation type="submission" date="2012-04" db="EMBL/GenBank/DDBJ databases">
        <title>The Genome Sequence of Saprolegnia declina VS20.</title>
        <authorList>
            <consortium name="The Broad Institute Genome Sequencing Platform"/>
            <person name="Russ C."/>
            <person name="Nusbaum C."/>
            <person name="Tyler B."/>
            <person name="van West P."/>
            <person name="Dieguez-Uribeondo J."/>
            <person name="de Bruijn I."/>
            <person name="Tripathy S."/>
            <person name="Jiang R."/>
            <person name="Young S.K."/>
            <person name="Zeng Q."/>
            <person name="Gargeya S."/>
            <person name="Fitzgerald M."/>
            <person name="Haas B."/>
            <person name="Abouelleil A."/>
            <person name="Alvarado L."/>
            <person name="Arachchi H.M."/>
            <person name="Berlin A."/>
            <person name="Chapman S.B."/>
            <person name="Goldberg J."/>
            <person name="Griggs A."/>
            <person name="Gujja S."/>
            <person name="Hansen M."/>
            <person name="Howarth C."/>
            <person name="Imamovic A."/>
            <person name="Larimer J."/>
            <person name="McCowen C."/>
            <person name="Montmayeur A."/>
            <person name="Murphy C."/>
            <person name="Neiman D."/>
            <person name="Pearson M."/>
            <person name="Priest M."/>
            <person name="Roberts A."/>
            <person name="Saif S."/>
            <person name="Shea T."/>
            <person name="Sisk P."/>
            <person name="Sykes S."/>
            <person name="Wortman J."/>
            <person name="Nusbaum C."/>
            <person name="Birren B."/>
        </authorList>
    </citation>
    <scope>NUCLEOTIDE SEQUENCE [LARGE SCALE GENOMIC DNA]</scope>
    <source>
        <strain evidence="5 6">VS20</strain>
    </source>
</reference>
<organism evidence="5 6">
    <name type="scientific">Saprolegnia diclina (strain VS20)</name>
    <dbReference type="NCBI Taxonomy" id="1156394"/>
    <lineage>
        <taxon>Eukaryota</taxon>
        <taxon>Sar</taxon>
        <taxon>Stramenopiles</taxon>
        <taxon>Oomycota</taxon>
        <taxon>Saprolegniomycetes</taxon>
        <taxon>Saprolegniales</taxon>
        <taxon>Saprolegniaceae</taxon>
        <taxon>Saprolegnia</taxon>
    </lineage>
</organism>
<keyword evidence="1" id="KW-0863">Zinc-finger</keyword>
<dbReference type="EMBL" id="JH767141">
    <property type="protein sequence ID" value="EQC38539.1"/>
    <property type="molecule type" value="Genomic_DNA"/>
</dbReference>
<evidence type="ECO:0000256" key="2">
    <source>
        <dbReference type="SAM" id="Coils"/>
    </source>
</evidence>
<feature type="compositionally biased region" description="Polar residues" evidence="3">
    <location>
        <begin position="1048"/>
        <end position="1069"/>
    </location>
</feature>
<accession>T0QKK3</accession>
<feature type="compositionally biased region" description="Acidic residues" evidence="3">
    <location>
        <begin position="965"/>
        <end position="977"/>
    </location>
</feature>
<dbReference type="PROSITE" id="PS50157">
    <property type="entry name" value="ZINC_FINGER_C2H2_2"/>
    <property type="match status" value="1"/>
</dbReference>
<evidence type="ECO:0000313" key="6">
    <source>
        <dbReference type="Proteomes" id="UP000030762"/>
    </source>
</evidence>
<keyword evidence="6" id="KW-1185">Reference proteome</keyword>
<feature type="compositionally biased region" description="Basic and acidic residues" evidence="3">
    <location>
        <begin position="916"/>
        <end position="928"/>
    </location>
</feature>
<feature type="compositionally biased region" description="Basic and acidic residues" evidence="3">
    <location>
        <begin position="811"/>
        <end position="822"/>
    </location>
</feature>
<feature type="region of interest" description="Disordered" evidence="3">
    <location>
        <begin position="1131"/>
        <end position="1210"/>
    </location>
</feature>
<dbReference type="Proteomes" id="UP000030762">
    <property type="component" value="Unassembled WGS sequence"/>
</dbReference>
<protein>
    <recommendedName>
        <fullName evidence="4">C2H2-type domain-containing protein</fullName>
    </recommendedName>
</protein>
<feature type="compositionally biased region" description="Polar residues" evidence="3">
    <location>
        <begin position="941"/>
        <end position="950"/>
    </location>
</feature>
<proteinExistence type="predicted"/>
<dbReference type="GeneID" id="19944972"/>